<dbReference type="InterPro" id="IPR017981">
    <property type="entry name" value="GPCR_2-like_7TM"/>
</dbReference>
<reference evidence="11 12" key="2">
    <citation type="submission" date="2018-11" db="EMBL/GenBank/DDBJ databases">
        <authorList>
            <consortium name="Pathogen Informatics"/>
        </authorList>
    </citation>
    <scope>NUCLEOTIDE SEQUENCE [LARGE SCALE GENOMIC DNA]</scope>
    <source>
        <strain evidence="11 12">Egypt</strain>
    </source>
</reference>
<keyword evidence="3" id="KW-0217">Developmental protein</keyword>
<evidence type="ECO:0000313" key="11">
    <source>
        <dbReference type="EMBL" id="VDP69939.1"/>
    </source>
</evidence>
<name>A0A183A9E4_9TREM</name>
<evidence type="ECO:0000256" key="6">
    <source>
        <dbReference type="ARBA" id="ARBA00023136"/>
    </source>
</evidence>
<evidence type="ECO:0000256" key="7">
    <source>
        <dbReference type="ARBA" id="ARBA00023170"/>
    </source>
</evidence>
<feature type="region of interest" description="Disordered" evidence="8">
    <location>
        <begin position="770"/>
        <end position="810"/>
    </location>
</feature>
<evidence type="ECO:0000256" key="3">
    <source>
        <dbReference type="ARBA" id="ARBA00022473"/>
    </source>
</evidence>
<comment type="similarity">
    <text evidence="2">Belongs to the G-protein coupled receptor Fz/Smo family.</text>
</comment>
<evidence type="ECO:0000313" key="12">
    <source>
        <dbReference type="Proteomes" id="UP000272942"/>
    </source>
</evidence>
<feature type="transmembrane region" description="Helical" evidence="9">
    <location>
        <begin position="365"/>
        <end position="391"/>
    </location>
</feature>
<dbReference type="SMART" id="SM01330">
    <property type="entry name" value="Frizzled"/>
    <property type="match status" value="1"/>
</dbReference>
<evidence type="ECO:0000256" key="1">
    <source>
        <dbReference type="ARBA" id="ARBA00004141"/>
    </source>
</evidence>
<feature type="compositionally biased region" description="Polar residues" evidence="8">
    <location>
        <begin position="781"/>
        <end position="798"/>
    </location>
</feature>
<dbReference type="Gene3D" id="1.20.1070.10">
    <property type="entry name" value="Rhodopsin 7-helix transmembrane proteins"/>
    <property type="match status" value="1"/>
</dbReference>
<evidence type="ECO:0000259" key="10">
    <source>
        <dbReference type="PROSITE" id="PS50261"/>
    </source>
</evidence>
<evidence type="ECO:0000256" key="8">
    <source>
        <dbReference type="SAM" id="MobiDB-lite"/>
    </source>
</evidence>
<evidence type="ECO:0000256" key="4">
    <source>
        <dbReference type="ARBA" id="ARBA00022692"/>
    </source>
</evidence>
<evidence type="ECO:0000256" key="2">
    <source>
        <dbReference type="ARBA" id="ARBA00008077"/>
    </source>
</evidence>
<dbReference type="Pfam" id="PF01534">
    <property type="entry name" value="Frizzled"/>
    <property type="match status" value="1"/>
</dbReference>
<comment type="subcellular location">
    <subcellularLocation>
        <location evidence="1">Membrane</location>
        <topology evidence="1">Multi-pass membrane protein</topology>
    </subcellularLocation>
</comment>
<proteinExistence type="inferred from homology"/>
<dbReference type="PROSITE" id="PS50261">
    <property type="entry name" value="G_PROTEIN_RECEP_F2_4"/>
    <property type="match status" value="1"/>
</dbReference>
<dbReference type="EMBL" id="UZAN01040522">
    <property type="protein sequence ID" value="VDP69939.1"/>
    <property type="molecule type" value="Genomic_DNA"/>
</dbReference>
<feature type="transmembrane region" description="Helical" evidence="9">
    <location>
        <begin position="139"/>
        <end position="159"/>
    </location>
</feature>
<evidence type="ECO:0000313" key="13">
    <source>
        <dbReference type="WBParaSite" id="ECPE_0000358201-mRNA-1"/>
    </source>
</evidence>
<feature type="region of interest" description="Disordered" evidence="8">
    <location>
        <begin position="688"/>
        <end position="708"/>
    </location>
</feature>
<dbReference type="GO" id="GO:0017147">
    <property type="term" value="F:Wnt-protein binding"/>
    <property type="evidence" value="ECO:0007669"/>
    <property type="project" value="TreeGrafter"/>
</dbReference>
<dbReference type="PANTHER" id="PTHR11309:SF126">
    <property type="entry name" value="FRIZZLED-2"/>
    <property type="match status" value="1"/>
</dbReference>
<dbReference type="GO" id="GO:0060070">
    <property type="term" value="P:canonical Wnt signaling pathway"/>
    <property type="evidence" value="ECO:0007669"/>
    <property type="project" value="TreeGrafter"/>
</dbReference>
<feature type="compositionally biased region" description="Polar residues" evidence="8">
    <location>
        <begin position="594"/>
        <end position="609"/>
    </location>
</feature>
<keyword evidence="5 9" id="KW-1133">Transmembrane helix</keyword>
<keyword evidence="7" id="KW-0675">Receptor</keyword>
<keyword evidence="6 9" id="KW-0472">Membrane</keyword>
<dbReference type="InterPro" id="IPR000539">
    <property type="entry name" value="Frizzled/Smoothened_7TM"/>
</dbReference>
<dbReference type="InterPro" id="IPR015526">
    <property type="entry name" value="Frizzled/SFRP"/>
</dbReference>
<feature type="domain" description="G-protein coupled receptors family 2 profile 2" evidence="10">
    <location>
        <begin position="102"/>
        <end position="464"/>
    </location>
</feature>
<feature type="transmembrane region" description="Helical" evidence="9">
    <location>
        <begin position="317"/>
        <end position="345"/>
    </location>
</feature>
<dbReference type="GO" id="GO:0042813">
    <property type="term" value="F:Wnt receptor activity"/>
    <property type="evidence" value="ECO:0007669"/>
    <property type="project" value="TreeGrafter"/>
</dbReference>
<dbReference type="AlphaFoldDB" id="A0A183A9E4"/>
<feature type="transmembrane region" description="Helical" evidence="9">
    <location>
        <begin position="278"/>
        <end position="297"/>
    </location>
</feature>
<dbReference type="GO" id="GO:0005886">
    <property type="term" value="C:plasma membrane"/>
    <property type="evidence" value="ECO:0007669"/>
    <property type="project" value="TreeGrafter"/>
</dbReference>
<dbReference type="PRINTS" id="PR00489">
    <property type="entry name" value="FRIZZLED"/>
</dbReference>
<dbReference type="PANTHER" id="PTHR11309">
    <property type="entry name" value="FRIZZLED"/>
    <property type="match status" value="1"/>
</dbReference>
<dbReference type="OrthoDB" id="10053709at2759"/>
<feature type="transmembrane region" description="Helical" evidence="9">
    <location>
        <begin position="435"/>
        <end position="457"/>
    </location>
</feature>
<evidence type="ECO:0000256" key="5">
    <source>
        <dbReference type="ARBA" id="ARBA00022989"/>
    </source>
</evidence>
<keyword evidence="4 9" id="KW-0812">Transmembrane</keyword>
<dbReference type="GO" id="GO:0035567">
    <property type="term" value="P:non-canonical Wnt signaling pathway"/>
    <property type="evidence" value="ECO:0007669"/>
    <property type="project" value="TreeGrafter"/>
</dbReference>
<dbReference type="WBParaSite" id="ECPE_0000358201-mRNA-1">
    <property type="protein sequence ID" value="ECPE_0000358201-mRNA-1"/>
    <property type="gene ID" value="ECPE_0000358201"/>
</dbReference>
<organism evidence="13">
    <name type="scientific">Echinostoma caproni</name>
    <dbReference type="NCBI Taxonomy" id="27848"/>
    <lineage>
        <taxon>Eukaryota</taxon>
        <taxon>Metazoa</taxon>
        <taxon>Spiralia</taxon>
        <taxon>Lophotrochozoa</taxon>
        <taxon>Platyhelminthes</taxon>
        <taxon>Trematoda</taxon>
        <taxon>Digenea</taxon>
        <taxon>Plagiorchiida</taxon>
        <taxon>Echinostomata</taxon>
        <taxon>Echinostomatoidea</taxon>
        <taxon>Echinostomatidae</taxon>
        <taxon>Echinostoma</taxon>
    </lineage>
</organism>
<protein>
    <submittedName>
        <fullName evidence="13">G_PROTEIN_RECEP_F2_4 domain-containing protein</fullName>
    </submittedName>
</protein>
<sequence length="810" mass="89140">MQHYNFPWPDRMSCDQFPEYNNPQGILCMERNLTDSTNGGRTHSRNYDVRRTVRPEDTLPTETESPLLEVTSSNILPDAWLDRFNMEATHTLLNKAMQNKTIRKWMKLDPGLKLACQCECLVTTSRTSQEMDSYPELPIIYLSTCYFMVSLGYLIRLILGHESVACDAAMMSSTMHEDNPISDLRVDTAIGGTELPLLTRALTTVAQDISQMSSFNRVKVLRYATSGRASCAIVFLLVYFFSMASSVWWVILTFTWFLAAGLKWGSEAISRYSQVFHFIAWSVPTALTALALLLSVVEGDPTSGLCTVGTNRPLARILFLFAPCLVLLALGVIFLLAGFVALFRIRGVIKLQRIGLTKTDRLETLMLRIGVFGALYAIPNITVLVCMGYELRDTYVWQLGQVCRCVYETTSVSRVLSPLPGSNTLPEWVAPKPDYIMFLLKHFMSLIIGVTSGFWIWSHKTLNSWRLLCRGRCCPSGGGSQSGTVRLLPNTTIAELDGSSKQNLVPWIGFPSAVSMHAVTHPGSSGDPRGTFVCRGQSNNSEQFGKQHPIQTPLPPVPTGKEVYYYDRVHQTSINNTNNNTSSGLNQRRMKGCSNRSDGSQTLLSPYTDNSDRPTMLEGSADTPKNSTLLMHPSMSSISGFHSPGKSVTNPNNWSALSSSGISSGLTMVGQVSSIPDSDNNTGYPPTLSKLDSAGGITNRTMFPNKRPDLTTNGYKMENQMGPSQQSNDYHGYYSSASVSHDAHRNHFGSDNNQCVFSNSAKDFHPAAVRSADSGRLKSRSGASESQSRVGTSSSPDQSGVMHPPGILKV</sequence>
<evidence type="ECO:0000256" key="9">
    <source>
        <dbReference type="SAM" id="Phobius"/>
    </source>
</evidence>
<accession>A0A183A9E4</accession>
<feature type="region of interest" description="Disordered" evidence="8">
    <location>
        <begin position="572"/>
        <end position="623"/>
    </location>
</feature>
<reference evidence="13" key="1">
    <citation type="submission" date="2016-06" db="UniProtKB">
        <authorList>
            <consortium name="WormBaseParasite"/>
        </authorList>
    </citation>
    <scope>IDENTIFICATION</scope>
</reference>
<dbReference type="Proteomes" id="UP000272942">
    <property type="component" value="Unassembled WGS sequence"/>
</dbReference>
<keyword evidence="12" id="KW-1185">Reference proteome</keyword>
<gene>
    <name evidence="11" type="ORF">ECPE_LOCUS3579</name>
</gene>
<feature type="compositionally biased region" description="Low complexity" evidence="8">
    <location>
        <begin position="572"/>
        <end position="583"/>
    </location>
</feature>